<reference evidence="1 2" key="1">
    <citation type="submission" date="2023-04" db="EMBL/GenBank/DDBJ databases">
        <title>Streptomyces chengmaiensis sp. nov. isolated from the stem of mangrove plant in Hainan.</title>
        <authorList>
            <person name="Huang X."/>
            <person name="Zhou S."/>
            <person name="Chu X."/>
            <person name="Xie Y."/>
            <person name="Lin Y."/>
        </authorList>
    </citation>
    <scope>NUCLEOTIDE SEQUENCE [LARGE SCALE GENOMIC DNA]</scope>
    <source>
        <strain evidence="1 2">HNM0663</strain>
    </source>
</reference>
<keyword evidence="2" id="KW-1185">Reference proteome</keyword>
<gene>
    <name evidence="1" type="ORF">QCN29_07230</name>
</gene>
<evidence type="ECO:0000313" key="1">
    <source>
        <dbReference type="EMBL" id="MDH2388579.1"/>
    </source>
</evidence>
<proteinExistence type="predicted"/>
<sequence>MPETELHDDVDDGREFHETVIDLQVLAPNFRAHVVTMTLCPLLYPTTTPFKRGTQLSTRKVFFRAVQQGV</sequence>
<comment type="caution">
    <text evidence="1">The sequence shown here is derived from an EMBL/GenBank/DDBJ whole genome shotgun (WGS) entry which is preliminary data.</text>
</comment>
<name>A0ABT6HL49_9ACTN</name>
<dbReference type="EMBL" id="JARWBG010000005">
    <property type="protein sequence ID" value="MDH2388579.1"/>
    <property type="molecule type" value="Genomic_DNA"/>
</dbReference>
<evidence type="ECO:0000313" key="2">
    <source>
        <dbReference type="Proteomes" id="UP001223144"/>
    </source>
</evidence>
<dbReference type="Proteomes" id="UP001223144">
    <property type="component" value="Unassembled WGS sequence"/>
</dbReference>
<accession>A0ABT6HL49</accession>
<organism evidence="1 2">
    <name type="scientific">Streptomyces chengmaiensis</name>
    <dbReference type="NCBI Taxonomy" id="3040919"/>
    <lineage>
        <taxon>Bacteria</taxon>
        <taxon>Bacillati</taxon>
        <taxon>Actinomycetota</taxon>
        <taxon>Actinomycetes</taxon>
        <taxon>Kitasatosporales</taxon>
        <taxon>Streptomycetaceae</taxon>
        <taxon>Streptomyces</taxon>
    </lineage>
</organism>
<dbReference type="RefSeq" id="WP_279926875.1">
    <property type="nucleotide sequence ID" value="NZ_JARWBG010000005.1"/>
</dbReference>
<protein>
    <submittedName>
        <fullName evidence="1">Uncharacterized protein</fullName>
    </submittedName>
</protein>